<evidence type="ECO:0000313" key="1">
    <source>
        <dbReference type="Proteomes" id="UP000887575"/>
    </source>
</evidence>
<keyword evidence="1" id="KW-1185">Reference proteome</keyword>
<accession>A0AAF3F3B8</accession>
<sequence>MSTRAVIPPQVIIFPKNEPDLRTLIIRNATEKDYVIKLVPSCVRAFTLEGKALLVQKRRYAEVFVGFDPALSLKDKSYSHFLSVYARPIESYNHPSLRFWLKGSTTTPNQLVTKMVARVEAGYSALQVVVDLPGGAMSCEPLTTAAKGVDESDARTCLPIDGDTATGVTPLEKELAALKKQMKQEKCWLLEMLFPSADVTNTTDQGINQEQNFTPCGGC</sequence>
<organism evidence="1 2">
    <name type="scientific">Mesorhabditis belari</name>
    <dbReference type="NCBI Taxonomy" id="2138241"/>
    <lineage>
        <taxon>Eukaryota</taxon>
        <taxon>Metazoa</taxon>
        <taxon>Ecdysozoa</taxon>
        <taxon>Nematoda</taxon>
        <taxon>Chromadorea</taxon>
        <taxon>Rhabditida</taxon>
        <taxon>Rhabditina</taxon>
        <taxon>Rhabditomorpha</taxon>
        <taxon>Rhabditoidea</taxon>
        <taxon>Rhabditidae</taxon>
        <taxon>Mesorhabditinae</taxon>
        <taxon>Mesorhabditis</taxon>
    </lineage>
</organism>
<name>A0AAF3F3B8_9BILA</name>
<evidence type="ECO:0000313" key="2">
    <source>
        <dbReference type="WBParaSite" id="MBELARI_LOCUS21011"/>
    </source>
</evidence>
<dbReference type="AlphaFoldDB" id="A0AAF3F3B8"/>
<dbReference type="Proteomes" id="UP000887575">
    <property type="component" value="Unassembled WGS sequence"/>
</dbReference>
<protein>
    <submittedName>
        <fullName evidence="2">Major sperm protein</fullName>
    </submittedName>
</protein>
<dbReference type="WBParaSite" id="MBELARI_LOCUS21011">
    <property type="protein sequence ID" value="MBELARI_LOCUS21011"/>
    <property type="gene ID" value="MBELARI_LOCUS21011"/>
</dbReference>
<reference evidence="2" key="1">
    <citation type="submission" date="2024-02" db="UniProtKB">
        <authorList>
            <consortium name="WormBaseParasite"/>
        </authorList>
    </citation>
    <scope>IDENTIFICATION</scope>
</reference>
<proteinExistence type="predicted"/>